<proteinExistence type="predicted"/>
<dbReference type="EMBL" id="SMAN01000001">
    <property type="protein sequence ID" value="TCT27134.1"/>
    <property type="molecule type" value="Genomic_DNA"/>
</dbReference>
<feature type="transmembrane region" description="Helical" evidence="2">
    <location>
        <begin position="72"/>
        <end position="91"/>
    </location>
</feature>
<accession>A0A4R3NCD1</accession>
<dbReference type="OrthoDB" id="2969309at2"/>
<keyword evidence="5" id="KW-1185">Reference proteome</keyword>
<evidence type="ECO:0000256" key="1">
    <source>
        <dbReference type="SAM" id="MobiDB-lite"/>
    </source>
</evidence>
<dbReference type="PROSITE" id="PS51724">
    <property type="entry name" value="SPOR"/>
    <property type="match status" value="1"/>
</dbReference>
<feature type="compositionally biased region" description="Polar residues" evidence="1">
    <location>
        <begin position="125"/>
        <end position="134"/>
    </location>
</feature>
<keyword evidence="2" id="KW-1133">Transmembrane helix</keyword>
<dbReference type="InterPro" id="IPR007730">
    <property type="entry name" value="SPOR-like_dom"/>
</dbReference>
<reference evidence="4 5" key="1">
    <citation type="submission" date="2019-03" db="EMBL/GenBank/DDBJ databases">
        <title>Genomic Encyclopedia of Type Strains, Phase IV (KMG-IV): sequencing the most valuable type-strain genomes for metagenomic binning, comparative biology and taxonomic classification.</title>
        <authorList>
            <person name="Goeker M."/>
        </authorList>
    </citation>
    <scope>NUCLEOTIDE SEQUENCE [LARGE SCALE GENOMIC DNA]</scope>
    <source>
        <strain evidence="4 5">DSM 25894</strain>
    </source>
</reference>
<dbReference type="RefSeq" id="WP_132370622.1">
    <property type="nucleotide sequence ID" value="NZ_SMAN01000001.1"/>
</dbReference>
<dbReference type="Proteomes" id="UP000294650">
    <property type="component" value="Unassembled WGS sequence"/>
</dbReference>
<evidence type="ECO:0000256" key="2">
    <source>
        <dbReference type="SAM" id="Phobius"/>
    </source>
</evidence>
<dbReference type="GO" id="GO:0042834">
    <property type="term" value="F:peptidoglycan binding"/>
    <property type="evidence" value="ECO:0007669"/>
    <property type="project" value="InterPro"/>
</dbReference>
<dbReference type="AlphaFoldDB" id="A0A4R3NCD1"/>
<name>A0A4R3NCD1_9BACI</name>
<keyword evidence="2" id="KW-0812">Transmembrane</keyword>
<dbReference type="SUPFAM" id="SSF110997">
    <property type="entry name" value="Sporulation related repeat"/>
    <property type="match status" value="1"/>
</dbReference>
<dbReference type="InterPro" id="IPR036680">
    <property type="entry name" value="SPOR-like_sf"/>
</dbReference>
<organism evidence="4 5">
    <name type="scientific">Melghiribacillus thermohalophilus</name>
    <dbReference type="NCBI Taxonomy" id="1324956"/>
    <lineage>
        <taxon>Bacteria</taxon>
        <taxon>Bacillati</taxon>
        <taxon>Bacillota</taxon>
        <taxon>Bacilli</taxon>
        <taxon>Bacillales</taxon>
        <taxon>Bacillaceae</taxon>
        <taxon>Melghiribacillus</taxon>
    </lineage>
</organism>
<sequence length="302" mass="34235">MSSQRPVSITINGKRKVNEKDRIKAKSEVAASVEEAAIHYNEDEPETHEINIYERTYERKPLKRRYSHFKPFMIASISATVVGILFGLIMLKMIAEIGHSEATGSAGDPSTQVLDQTGEEKADHAQQNQQGSAMTESTFPEMAAYVVQTGIFSTKEQAETMKSSLADQGFSVSIWPKDGTYYTFVSLSNTKQDAEETAQTIQSKGFETYVKEWKVVGASVETTEQETSWMNQGISLFEDQLSHMNESDSISEFVQWLNRKPEQLSKRGQTFYESVRSSFENQDIDHTQKLFAFWMAYSDYLN</sequence>
<dbReference type="Gene3D" id="3.30.70.1070">
    <property type="entry name" value="Sporulation related repeat"/>
    <property type="match status" value="1"/>
</dbReference>
<comment type="caution">
    <text evidence="4">The sequence shown here is derived from an EMBL/GenBank/DDBJ whole genome shotgun (WGS) entry which is preliminary data.</text>
</comment>
<evidence type="ECO:0000313" key="4">
    <source>
        <dbReference type="EMBL" id="TCT27134.1"/>
    </source>
</evidence>
<dbReference type="Pfam" id="PF05036">
    <property type="entry name" value="SPOR"/>
    <property type="match status" value="1"/>
</dbReference>
<evidence type="ECO:0000259" key="3">
    <source>
        <dbReference type="PROSITE" id="PS51724"/>
    </source>
</evidence>
<feature type="domain" description="SPOR" evidence="3">
    <location>
        <begin position="139"/>
        <end position="213"/>
    </location>
</feature>
<gene>
    <name evidence="4" type="ORF">EDD68_101502</name>
</gene>
<evidence type="ECO:0000313" key="5">
    <source>
        <dbReference type="Proteomes" id="UP000294650"/>
    </source>
</evidence>
<keyword evidence="2" id="KW-0472">Membrane</keyword>
<protein>
    <submittedName>
        <fullName evidence="4">Sporulation related protein</fullName>
    </submittedName>
</protein>
<feature type="region of interest" description="Disordered" evidence="1">
    <location>
        <begin position="102"/>
        <end position="134"/>
    </location>
</feature>